<dbReference type="GO" id="GO:0036199">
    <property type="term" value="F:cholest-4-en-3-one 26-monooxygenase activity"/>
    <property type="evidence" value="ECO:0007669"/>
    <property type="project" value="TreeGrafter"/>
</dbReference>
<dbReference type="Pfam" id="PF00067">
    <property type="entry name" value="p450"/>
    <property type="match status" value="1"/>
</dbReference>
<name>K6YCH8_9ALTE</name>
<dbReference type="STRING" id="493475.GARC_4723"/>
<protein>
    <submittedName>
        <fullName evidence="2">Cytochrome P450 family protein</fullName>
    </submittedName>
</protein>
<organism evidence="2 3">
    <name type="scientific">Paraglaciecola arctica BSs20135</name>
    <dbReference type="NCBI Taxonomy" id="493475"/>
    <lineage>
        <taxon>Bacteria</taxon>
        <taxon>Pseudomonadati</taxon>
        <taxon>Pseudomonadota</taxon>
        <taxon>Gammaproteobacteria</taxon>
        <taxon>Alteromonadales</taxon>
        <taxon>Alteromonadaceae</taxon>
        <taxon>Paraglaciecola</taxon>
    </lineage>
</organism>
<comment type="caution">
    <text evidence="2">The sequence shown here is derived from an EMBL/GenBank/DDBJ whole genome shotgun (WGS) entry which is preliminary data.</text>
</comment>
<dbReference type="OrthoDB" id="4258484at2"/>
<dbReference type="InterPro" id="IPR002397">
    <property type="entry name" value="Cyt_P450_B"/>
</dbReference>
<evidence type="ECO:0000256" key="1">
    <source>
        <dbReference type="ARBA" id="ARBA00010617"/>
    </source>
</evidence>
<dbReference type="InterPro" id="IPR036396">
    <property type="entry name" value="Cyt_P450_sf"/>
</dbReference>
<dbReference type="GO" id="GO:0008395">
    <property type="term" value="F:steroid hydroxylase activity"/>
    <property type="evidence" value="ECO:0007669"/>
    <property type="project" value="TreeGrafter"/>
</dbReference>
<evidence type="ECO:0000313" key="3">
    <source>
        <dbReference type="Proteomes" id="UP000006327"/>
    </source>
</evidence>
<sequence length="426" mass="48695">MSQTNWQYPFSLSKDDQIDLSSLDAFNEGAPFETFARMRAQDSLTWCDEVDGRGFWSVTKHKDIQKLNKDFALLTSSKGIRIEDQTEEEYEARKTFQETDPPEHTKTRLIMHKAFGHAQIAQYEEQIRNITVELVEKGLKLGEFDAVEEVAAQLPMRMLGGILGVPDEDLEWLVKKGDSLISNSDPDYTDFVVDKVDTEEYRMLPFRSPAAIELFDYADKLIERKRNGEAVGIVNLILEPDKDGNVISDDEFKNFFCLLVAAGNDTTRYSLTACMHALANHPTLMQQLKDNIGNKDFFLSATDELIRWASPTTHFRRTATDDFEYKGKQVKKGDKVVLWFLSANRDEEIFGNPYEIDLLRKPNRFLSFGQGGPHVCLGMFLAKLEVRVVLEELANRVSKIEQVGLHSYLRSNFILGIKKLPVKFVK</sequence>
<dbReference type="CDD" id="cd11033">
    <property type="entry name" value="CYP142-like"/>
    <property type="match status" value="1"/>
</dbReference>
<dbReference type="PANTHER" id="PTHR46696">
    <property type="entry name" value="P450, PUTATIVE (EUROFUNG)-RELATED"/>
    <property type="match status" value="1"/>
</dbReference>
<reference evidence="2 3" key="1">
    <citation type="journal article" date="2017" name="Antonie Van Leeuwenhoek">
        <title>Rhizobium rhizosphaerae sp. nov., a novel species isolated from rice rhizosphere.</title>
        <authorList>
            <person name="Zhao J.J."/>
            <person name="Zhang J."/>
            <person name="Zhang R.J."/>
            <person name="Zhang C.W."/>
            <person name="Yin H.Q."/>
            <person name="Zhang X.X."/>
        </authorList>
    </citation>
    <scope>NUCLEOTIDE SEQUENCE [LARGE SCALE GENOMIC DNA]</scope>
    <source>
        <strain evidence="2 3">BSs20135</strain>
    </source>
</reference>
<dbReference type="GO" id="GO:0005506">
    <property type="term" value="F:iron ion binding"/>
    <property type="evidence" value="ECO:0007669"/>
    <property type="project" value="InterPro"/>
</dbReference>
<dbReference type="Gene3D" id="1.10.630.10">
    <property type="entry name" value="Cytochrome P450"/>
    <property type="match status" value="1"/>
</dbReference>
<dbReference type="EMBL" id="BAEO01000065">
    <property type="protein sequence ID" value="GAC21661.1"/>
    <property type="molecule type" value="Genomic_DNA"/>
</dbReference>
<evidence type="ECO:0000313" key="2">
    <source>
        <dbReference type="EMBL" id="GAC21661.1"/>
    </source>
</evidence>
<proteinExistence type="inferred from homology"/>
<dbReference type="SUPFAM" id="SSF48264">
    <property type="entry name" value="Cytochrome P450"/>
    <property type="match status" value="1"/>
</dbReference>
<dbReference type="GO" id="GO:0006707">
    <property type="term" value="P:cholesterol catabolic process"/>
    <property type="evidence" value="ECO:0007669"/>
    <property type="project" value="TreeGrafter"/>
</dbReference>
<dbReference type="eggNOG" id="COG2124">
    <property type="taxonomic scope" value="Bacteria"/>
</dbReference>
<dbReference type="GO" id="GO:0020037">
    <property type="term" value="F:heme binding"/>
    <property type="evidence" value="ECO:0007669"/>
    <property type="project" value="InterPro"/>
</dbReference>
<dbReference type="PRINTS" id="PR00359">
    <property type="entry name" value="BP450"/>
</dbReference>
<dbReference type="Proteomes" id="UP000006327">
    <property type="component" value="Unassembled WGS sequence"/>
</dbReference>
<dbReference type="RefSeq" id="WP_007624879.1">
    <property type="nucleotide sequence ID" value="NZ_BAEO01000065.1"/>
</dbReference>
<dbReference type="InterPro" id="IPR001128">
    <property type="entry name" value="Cyt_P450"/>
</dbReference>
<gene>
    <name evidence="2" type="ORF">GARC_4723</name>
</gene>
<comment type="similarity">
    <text evidence="1">Belongs to the cytochrome P450 family.</text>
</comment>
<dbReference type="PANTHER" id="PTHR46696:SF4">
    <property type="entry name" value="BIOTIN BIOSYNTHESIS CYTOCHROME P450"/>
    <property type="match status" value="1"/>
</dbReference>
<keyword evidence="3" id="KW-1185">Reference proteome</keyword>
<accession>K6YCH8</accession>
<dbReference type="AlphaFoldDB" id="K6YCH8"/>